<dbReference type="Proteomes" id="UP000002247">
    <property type="component" value="Chromosome"/>
</dbReference>
<dbReference type="RefSeq" id="WP_013137377.1">
    <property type="nucleotide sequence ID" value="NC_014168.1"/>
</dbReference>
<dbReference type="PANTHER" id="PTHR43798">
    <property type="entry name" value="MONOACYLGLYCEROL LIPASE"/>
    <property type="match status" value="1"/>
</dbReference>
<keyword evidence="4" id="KW-1185">Reference proteome</keyword>
<protein>
    <submittedName>
        <fullName evidence="3">Alpha/beta hydrolase fold protein</fullName>
    </submittedName>
</protein>
<dbReference type="KEGG" id="srt:Srot_0434"/>
<dbReference type="GO" id="GO:0016787">
    <property type="term" value="F:hydrolase activity"/>
    <property type="evidence" value="ECO:0007669"/>
    <property type="project" value="UniProtKB-KW"/>
</dbReference>
<dbReference type="HOGENOM" id="CLU_020336_50_4_11"/>
<dbReference type="PANTHER" id="PTHR43798:SF33">
    <property type="entry name" value="HYDROLASE, PUTATIVE (AFU_ORTHOLOGUE AFUA_2G14860)-RELATED"/>
    <property type="match status" value="1"/>
</dbReference>
<dbReference type="InterPro" id="IPR000073">
    <property type="entry name" value="AB_hydrolase_1"/>
</dbReference>
<sequence length="305" mass="33692">MFDQAVASARIFEHKARHSGRSPGLGRTILLLHGLMGRGSTWFRHVPWLQELGRVITYDAAWHQGRDVDGGSVATERFVAEAAAVLEAHADMPAVVIGHSMGGLHAWCLAAARPDLVRALVVEDMAPDFRGRTLGPWEPWLRSWPVDFPDAASVDSLVGEVAGRYFRESFDRLPGGGYRLHGHIDAWCAIAAQWGERDYWPEWEAVSAPALLIEATGGVTPEGQMRAMAQRKRDQGGPLVRHAALDTGHLAHDTEPQACRQLVAAFLAQDVDRSGHDERHRGERDHALRRHECFGPMGERHGVGR</sequence>
<feature type="region of interest" description="Disordered" evidence="1">
    <location>
        <begin position="274"/>
        <end position="305"/>
    </location>
</feature>
<dbReference type="SUPFAM" id="SSF53474">
    <property type="entry name" value="alpha/beta-Hydrolases"/>
    <property type="match status" value="1"/>
</dbReference>
<dbReference type="OrthoDB" id="63519at2"/>
<dbReference type="Pfam" id="PF12697">
    <property type="entry name" value="Abhydrolase_6"/>
    <property type="match status" value="1"/>
</dbReference>
<name>D6ZBU4_SEGRD</name>
<evidence type="ECO:0000313" key="3">
    <source>
        <dbReference type="EMBL" id="ADG96921.1"/>
    </source>
</evidence>
<accession>D6ZBU4</accession>
<gene>
    <name evidence="3" type="ordered locus">Srot_0434</name>
</gene>
<dbReference type="EMBL" id="CP001958">
    <property type="protein sequence ID" value="ADG96921.1"/>
    <property type="molecule type" value="Genomic_DNA"/>
</dbReference>
<dbReference type="eggNOG" id="COG0596">
    <property type="taxonomic scope" value="Bacteria"/>
</dbReference>
<keyword evidence="3" id="KW-0378">Hydrolase</keyword>
<dbReference type="Gene3D" id="3.40.50.1820">
    <property type="entry name" value="alpha/beta hydrolase"/>
    <property type="match status" value="1"/>
</dbReference>
<feature type="domain" description="AB hydrolase-1" evidence="2">
    <location>
        <begin position="29"/>
        <end position="259"/>
    </location>
</feature>
<evidence type="ECO:0000256" key="1">
    <source>
        <dbReference type="SAM" id="MobiDB-lite"/>
    </source>
</evidence>
<dbReference type="InterPro" id="IPR029058">
    <property type="entry name" value="AB_hydrolase_fold"/>
</dbReference>
<reference evidence="3 4" key="1">
    <citation type="journal article" date="2010" name="Stand. Genomic Sci.">
        <title>Complete genome sequence of Segniliparus rotundus type strain (CDC 1076).</title>
        <authorList>
            <person name="Sikorski J."/>
            <person name="Lapidus A."/>
            <person name="Copeland A."/>
            <person name="Misra M."/>
            <person name="Glavina Del Rio T."/>
            <person name="Nolan M."/>
            <person name="Lucas S."/>
            <person name="Chen F."/>
            <person name="Tice H."/>
            <person name="Cheng J.F."/>
            <person name="Jando M."/>
            <person name="Schneider S."/>
            <person name="Bruce D."/>
            <person name="Goodwin L."/>
            <person name="Pitluck S."/>
            <person name="Liolios K."/>
            <person name="Mikhailova N."/>
            <person name="Pati A."/>
            <person name="Ivanova N."/>
            <person name="Mavromatis K."/>
            <person name="Chen A."/>
            <person name="Palaniappan K."/>
            <person name="Chertkov O."/>
            <person name="Land M."/>
            <person name="Hauser L."/>
            <person name="Chang Y.J."/>
            <person name="Jeffries C.D."/>
            <person name="Brettin T."/>
            <person name="Detter J.C."/>
            <person name="Han C."/>
            <person name="Rohde M."/>
            <person name="Goker M."/>
            <person name="Bristow J."/>
            <person name="Eisen J.A."/>
            <person name="Markowitz V."/>
            <person name="Hugenholtz P."/>
            <person name="Kyrpides N.C."/>
            <person name="Klenk H.P."/>
        </authorList>
    </citation>
    <scope>NUCLEOTIDE SEQUENCE [LARGE SCALE GENOMIC DNA]</scope>
    <source>
        <strain evidence="4">ATCC BAA-972 / CDC 1076 / CIP 108378 / DSM 44985 / JCM 13578</strain>
    </source>
</reference>
<organism evidence="3 4">
    <name type="scientific">Segniliparus rotundus (strain ATCC BAA-972 / CDC 1076 / CIP 108378 / DSM 44985 / JCM 13578)</name>
    <dbReference type="NCBI Taxonomy" id="640132"/>
    <lineage>
        <taxon>Bacteria</taxon>
        <taxon>Bacillati</taxon>
        <taxon>Actinomycetota</taxon>
        <taxon>Actinomycetes</taxon>
        <taxon>Mycobacteriales</taxon>
        <taxon>Segniliparaceae</taxon>
        <taxon>Segniliparus</taxon>
    </lineage>
</organism>
<dbReference type="STRING" id="640132.Srot_0434"/>
<evidence type="ECO:0000313" key="4">
    <source>
        <dbReference type="Proteomes" id="UP000002247"/>
    </source>
</evidence>
<evidence type="ECO:0000259" key="2">
    <source>
        <dbReference type="Pfam" id="PF12697"/>
    </source>
</evidence>
<dbReference type="GO" id="GO:0016020">
    <property type="term" value="C:membrane"/>
    <property type="evidence" value="ECO:0007669"/>
    <property type="project" value="TreeGrafter"/>
</dbReference>
<dbReference type="AlphaFoldDB" id="D6ZBU4"/>
<dbReference type="InterPro" id="IPR050266">
    <property type="entry name" value="AB_hydrolase_sf"/>
</dbReference>
<proteinExistence type="predicted"/>